<proteinExistence type="predicted"/>
<dbReference type="EMBL" id="JACEIK010001735">
    <property type="protein sequence ID" value="MCD7471839.1"/>
    <property type="molecule type" value="Genomic_DNA"/>
</dbReference>
<evidence type="ECO:0000313" key="2">
    <source>
        <dbReference type="Proteomes" id="UP000823775"/>
    </source>
</evidence>
<name>A0ABS8TK01_DATST</name>
<sequence>IGFYGEPEGTTQPPTGERVERYMTKIDKTTFIIKDEKPQGMGSSIGSMSKR</sequence>
<comment type="caution">
    <text evidence="1">The sequence shown here is derived from an EMBL/GenBank/DDBJ whole genome shotgun (WGS) entry which is preliminary data.</text>
</comment>
<protein>
    <submittedName>
        <fullName evidence="1">Uncharacterized protein</fullName>
    </submittedName>
</protein>
<evidence type="ECO:0000313" key="1">
    <source>
        <dbReference type="EMBL" id="MCD7471839.1"/>
    </source>
</evidence>
<accession>A0ABS8TK01</accession>
<feature type="non-terminal residue" evidence="1">
    <location>
        <position position="1"/>
    </location>
</feature>
<dbReference type="Proteomes" id="UP000823775">
    <property type="component" value="Unassembled WGS sequence"/>
</dbReference>
<reference evidence="1 2" key="1">
    <citation type="journal article" date="2021" name="BMC Genomics">
        <title>Datura genome reveals duplications of psychoactive alkaloid biosynthetic genes and high mutation rate following tissue culture.</title>
        <authorList>
            <person name="Rajewski A."/>
            <person name="Carter-House D."/>
            <person name="Stajich J."/>
            <person name="Litt A."/>
        </authorList>
    </citation>
    <scope>NUCLEOTIDE SEQUENCE [LARGE SCALE GENOMIC DNA]</scope>
    <source>
        <strain evidence="1">AR-01</strain>
    </source>
</reference>
<gene>
    <name evidence="1" type="ORF">HAX54_012571</name>
</gene>
<keyword evidence="2" id="KW-1185">Reference proteome</keyword>
<organism evidence="1 2">
    <name type="scientific">Datura stramonium</name>
    <name type="common">Jimsonweed</name>
    <name type="synonym">Common thornapple</name>
    <dbReference type="NCBI Taxonomy" id="4076"/>
    <lineage>
        <taxon>Eukaryota</taxon>
        <taxon>Viridiplantae</taxon>
        <taxon>Streptophyta</taxon>
        <taxon>Embryophyta</taxon>
        <taxon>Tracheophyta</taxon>
        <taxon>Spermatophyta</taxon>
        <taxon>Magnoliopsida</taxon>
        <taxon>eudicotyledons</taxon>
        <taxon>Gunneridae</taxon>
        <taxon>Pentapetalae</taxon>
        <taxon>asterids</taxon>
        <taxon>lamiids</taxon>
        <taxon>Solanales</taxon>
        <taxon>Solanaceae</taxon>
        <taxon>Solanoideae</taxon>
        <taxon>Datureae</taxon>
        <taxon>Datura</taxon>
    </lineage>
</organism>
<feature type="non-terminal residue" evidence="1">
    <location>
        <position position="51"/>
    </location>
</feature>